<reference evidence="1 2" key="1">
    <citation type="submission" date="2014-04" db="EMBL/GenBank/DDBJ databases">
        <authorList>
            <consortium name="DOE Joint Genome Institute"/>
            <person name="Kuo A."/>
            <person name="Martino E."/>
            <person name="Perotto S."/>
            <person name="Kohler A."/>
            <person name="Nagy L.G."/>
            <person name="Floudas D."/>
            <person name="Copeland A."/>
            <person name="Barry K.W."/>
            <person name="Cichocki N."/>
            <person name="Veneault-Fourrey C."/>
            <person name="LaButti K."/>
            <person name="Lindquist E.A."/>
            <person name="Lipzen A."/>
            <person name="Lundell T."/>
            <person name="Morin E."/>
            <person name="Murat C."/>
            <person name="Sun H."/>
            <person name="Tunlid A."/>
            <person name="Henrissat B."/>
            <person name="Grigoriev I.V."/>
            <person name="Hibbett D.S."/>
            <person name="Martin F."/>
            <person name="Nordberg H.P."/>
            <person name="Cantor M.N."/>
            <person name="Hua S.X."/>
        </authorList>
    </citation>
    <scope>NUCLEOTIDE SEQUENCE [LARGE SCALE GENOMIC DNA]</scope>
    <source>
        <strain evidence="1 2">Zn</strain>
    </source>
</reference>
<accession>A0A0C3GM88</accession>
<dbReference type="InParanoid" id="A0A0C3GM88"/>
<dbReference type="Proteomes" id="UP000054321">
    <property type="component" value="Unassembled WGS sequence"/>
</dbReference>
<keyword evidence="2" id="KW-1185">Reference proteome</keyword>
<dbReference type="OrthoDB" id="4159781at2759"/>
<evidence type="ECO:0008006" key="3">
    <source>
        <dbReference type="Google" id="ProtNLM"/>
    </source>
</evidence>
<evidence type="ECO:0000313" key="1">
    <source>
        <dbReference type="EMBL" id="KIM92659.1"/>
    </source>
</evidence>
<protein>
    <recommendedName>
        <fullName evidence="3">Transcription factor domain-containing protein</fullName>
    </recommendedName>
</protein>
<dbReference type="STRING" id="913774.A0A0C3GM88"/>
<dbReference type="HOGENOM" id="CLU_567637_0_0_1"/>
<proteinExistence type="predicted"/>
<organism evidence="1 2">
    <name type="scientific">Oidiodendron maius (strain Zn)</name>
    <dbReference type="NCBI Taxonomy" id="913774"/>
    <lineage>
        <taxon>Eukaryota</taxon>
        <taxon>Fungi</taxon>
        <taxon>Dikarya</taxon>
        <taxon>Ascomycota</taxon>
        <taxon>Pezizomycotina</taxon>
        <taxon>Leotiomycetes</taxon>
        <taxon>Leotiomycetes incertae sedis</taxon>
        <taxon>Myxotrichaceae</taxon>
        <taxon>Oidiodendron</taxon>
    </lineage>
</organism>
<dbReference type="PANTHER" id="PTHR37540:SF5">
    <property type="entry name" value="TRANSCRIPTION FACTOR DOMAIN-CONTAINING PROTEIN"/>
    <property type="match status" value="1"/>
</dbReference>
<dbReference type="AlphaFoldDB" id="A0A0C3GM88"/>
<evidence type="ECO:0000313" key="2">
    <source>
        <dbReference type="Proteomes" id="UP000054321"/>
    </source>
</evidence>
<name>A0A0C3GM88_OIDMZ</name>
<dbReference type="PANTHER" id="PTHR37540">
    <property type="entry name" value="TRANSCRIPTION FACTOR (ACR-2), PUTATIVE-RELATED-RELATED"/>
    <property type="match status" value="1"/>
</dbReference>
<reference evidence="2" key="2">
    <citation type="submission" date="2015-01" db="EMBL/GenBank/DDBJ databases">
        <title>Evolutionary Origins and Diversification of the Mycorrhizal Mutualists.</title>
        <authorList>
            <consortium name="DOE Joint Genome Institute"/>
            <consortium name="Mycorrhizal Genomics Consortium"/>
            <person name="Kohler A."/>
            <person name="Kuo A."/>
            <person name="Nagy L.G."/>
            <person name="Floudas D."/>
            <person name="Copeland A."/>
            <person name="Barry K.W."/>
            <person name="Cichocki N."/>
            <person name="Veneault-Fourrey C."/>
            <person name="LaButti K."/>
            <person name="Lindquist E.A."/>
            <person name="Lipzen A."/>
            <person name="Lundell T."/>
            <person name="Morin E."/>
            <person name="Murat C."/>
            <person name="Riley R."/>
            <person name="Ohm R."/>
            <person name="Sun H."/>
            <person name="Tunlid A."/>
            <person name="Henrissat B."/>
            <person name="Grigoriev I.V."/>
            <person name="Hibbett D.S."/>
            <person name="Martin F."/>
        </authorList>
    </citation>
    <scope>NUCLEOTIDE SEQUENCE [LARGE SCALE GENOMIC DNA]</scope>
    <source>
        <strain evidence="2">Zn</strain>
    </source>
</reference>
<sequence>MEQQSKTRHAQPLAYHFVGQVGSKIDESTRSGIRSHAMKEVRNKQRQQKQVETMQSGQQSVIDKDFSLCQGLPVAGLFSASSKQNLGGRRIDVSSALLTSISDHCYRCRAQLFELTPSQQRDDLLQPSSSMATVVAADFNPFNSMTGLPPSLTLKFSDEIDAIKSHAIAFCYPGTIEALQSQALLASILYMTYSYLCSERGWGSLELALCLKVSGNSFEEVQTHLNGLEIIITHHGMESLGISPFGRKISKYLFVQHLLLAALRAQPAIPMFDLYYSEASSVDSTHYIQHESPLYCPENTFDQLLQSKHINEDTVNVLYNAKALIDLVIDFDDGVVDEAGFSITFKYLKNDLEYHISTHDPRCTSTRNWIFECCRLTVVIVLRAIETGQSLISSDSMLTPCLITALEKTGIGDSWGELSGVLYWVSIIGSASSQGKPGHRLLDSTLGRIMSRLAFTASDFSSAVEPVRQFSRLQMALKRRSQVALSENPHN</sequence>
<gene>
    <name evidence="1" type="ORF">OIDMADRAFT_36437</name>
</gene>
<dbReference type="EMBL" id="KN832912">
    <property type="protein sequence ID" value="KIM92659.1"/>
    <property type="molecule type" value="Genomic_DNA"/>
</dbReference>